<gene>
    <name evidence="4" type="ordered locus">Mnod_1205</name>
</gene>
<comment type="similarity">
    <text evidence="1 2">Belongs to the short-chain dehydrogenases/reductases (SDR) family.</text>
</comment>
<dbReference type="PROSITE" id="PS00061">
    <property type="entry name" value="ADH_SHORT"/>
    <property type="match status" value="1"/>
</dbReference>
<dbReference type="FunFam" id="3.40.50.720:FF:000084">
    <property type="entry name" value="Short-chain dehydrogenase reductase"/>
    <property type="match status" value="1"/>
</dbReference>
<dbReference type="GO" id="GO:0032787">
    <property type="term" value="P:monocarboxylic acid metabolic process"/>
    <property type="evidence" value="ECO:0007669"/>
    <property type="project" value="UniProtKB-ARBA"/>
</dbReference>
<dbReference type="Gene3D" id="3.40.50.720">
    <property type="entry name" value="NAD(P)-binding Rossmann-like Domain"/>
    <property type="match status" value="1"/>
</dbReference>
<dbReference type="SUPFAM" id="SSF51735">
    <property type="entry name" value="NAD(P)-binding Rossmann-fold domains"/>
    <property type="match status" value="1"/>
</dbReference>
<dbReference type="HOGENOM" id="CLU_010194_1_2_5"/>
<accession>B8IKK3</accession>
<dbReference type="InterPro" id="IPR057326">
    <property type="entry name" value="KR_dom"/>
</dbReference>
<evidence type="ECO:0000256" key="1">
    <source>
        <dbReference type="ARBA" id="ARBA00006484"/>
    </source>
</evidence>
<dbReference type="eggNOG" id="COG1028">
    <property type="taxonomic scope" value="Bacteria"/>
</dbReference>
<sequence length="261" mass="26163">MSVERVAAMSQTPSRHVLVTGATRGIGRAIAAAFAAAGDRVTVLGRSPEAAERTRSAIGAAHAVAADVTDAEALAAALAAAAAAGGAIEVLINNAGGAETAPLARCDLAQLRRMMALNLEPVLTAARAVVPAMRARGTGRIVTVASTAGLKGYAYVGAYCAAKHAVVGLTRALALELAPTGITVNAVCPGYTDTDLVAGALDGLQARTGRGRDELMAEFTRHNPLGRLIRPEEVAASVLWLASPGASGLTGQAIAVAGGEL</sequence>
<organism evidence="4 5">
    <name type="scientific">Methylobacterium nodulans (strain LMG 21967 / CNCM I-2342 / ORS 2060)</name>
    <dbReference type="NCBI Taxonomy" id="460265"/>
    <lineage>
        <taxon>Bacteria</taxon>
        <taxon>Pseudomonadati</taxon>
        <taxon>Pseudomonadota</taxon>
        <taxon>Alphaproteobacteria</taxon>
        <taxon>Hyphomicrobiales</taxon>
        <taxon>Methylobacteriaceae</taxon>
        <taxon>Methylobacterium</taxon>
    </lineage>
</organism>
<dbReference type="Pfam" id="PF00106">
    <property type="entry name" value="adh_short"/>
    <property type="match status" value="1"/>
</dbReference>
<protein>
    <submittedName>
        <fullName evidence="4">Short-chain dehydrogenase/reductase SDR</fullName>
    </submittedName>
</protein>
<dbReference type="PRINTS" id="PR00081">
    <property type="entry name" value="GDHRDH"/>
</dbReference>
<dbReference type="STRING" id="460265.Mnod_1205"/>
<dbReference type="InterPro" id="IPR050259">
    <property type="entry name" value="SDR"/>
</dbReference>
<dbReference type="PANTHER" id="PTHR42879">
    <property type="entry name" value="3-OXOACYL-(ACYL-CARRIER-PROTEIN) REDUCTASE"/>
    <property type="match status" value="1"/>
</dbReference>
<reference evidence="4 5" key="1">
    <citation type="submission" date="2009-01" db="EMBL/GenBank/DDBJ databases">
        <title>Complete sequence of chromosome of Methylobacterium nodulans ORS 2060.</title>
        <authorList>
            <consortium name="US DOE Joint Genome Institute"/>
            <person name="Lucas S."/>
            <person name="Copeland A."/>
            <person name="Lapidus A."/>
            <person name="Glavina del Rio T."/>
            <person name="Dalin E."/>
            <person name="Tice H."/>
            <person name="Bruce D."/>
            <person name="Goodwin L."/>
            <person name="Pitluck S."/>
            <person name="Sims D."/>
            <person name="Brettin T."/>
            <person name="Detter J.C."/>
            <person name="Han C."/>
            <person name="Larimer F."/>
            <person name="Land M."/>
            <person name="Hauser L."/>
            <person name="Kyrpides N."/>
            <person name="Ivanova N."/>
            <person name="Marx C.J."/>
            <person name="Richardson P."/>
        </authorList>
    </citation>
    <scope>NUCLEOTIDE SEQUENCE [LARGE SCALE GENOMIC DNA]</scope>
    <source>
        <strain evidence="5">LMG 21967 / CNCM I-2342 / ORS 2060</strain>
    </source>
</reference>
<feature type="domain" description="Ketoreductase" evidence="3">
    <location>
        <begin position="15"/>
        <end position="181"/>
    </location>
</feature>
<name>B8IKK3_METNO</name>
<keyword evidence="5" id="KW-1185">Reference proteome</keyword>
<dbReference type="AlphaFoldDB" id="B8IKK3"/>
<dbReference type="CDD" id="cd05233">
    <property type="entry name" value="SDR_c"/>
    <property type="match status" value="1"/>
</dbReference>
<dbReference type="InterPro" id="IPR036291">
    <property type="entry name" value="NAD(P)-bd_dom_sf"/>
</dbReference>
<dbReference type="SMART" id="SM00822">
    <property type="entry name" value="PKS_KR"/>
    <property type="match status" value="1"/>
</dbReference>
<evidence type="ECO:0000256" key="2">
    <source>
        <dbReference type="RuleBase" id="RU000363"/>
    </source>
</evidence>
<proteinExistence type="inferred from homology"/>
<dbReference type="PRINTS" id="PR00080">
    <property type="entry name" value="SDRFAMILY"/>
</dbReference>
<dbReference type="InterPro" id="IPR002347">
    <property type="entry name" value="SDR_fam"/>
</dbReference>
<dbReference type="KEGG" id="mno:Mnod_1205"/>
<dbReference type="Proteomes" id="UP000008207">
    <property type="component" value="Chromosome"/>
</dbReference>
<evidence type="ECO:0000259" key="3">
    <source>
        <dbReference type="SMART" id="SM00822"/>
    </source>
</evidence>
<evidence type="ECO:0000313" key="5">
    <source>
        <dbReference type="Proteomes" id="UP000008207"/>
    </source>
</evidence>
<evidence type="ECO:0000313" key="4">
    <source>
        <dbReference type="EMBL" id="ACL56210.1"/>
    </source>
</evidence>
<dbReference type="EMBL" id="CP001349">
    <property type="protein sequence ID" value="ACL56210.1"/>
    <property type="molecule type" value="Genomic_DNA"/>
</dbReference>
<dbReference type="PANTHER" id="PTHR42879:SF2">
    <property type="entry name" value="3-OXOACYL-[ACYL-CARRIER-PROTEIN] REDUCTASE FABG"/>
    <property type="match status" value="1"/>
</dbReference>
<dbReference type="InterPro" id="IPR020904">
    <property type="entry name" value="Sc_DH/Rdtase_CS"/>
</dbReference>